<gene>
    <name evidence="2" type="ORF">GMARGA_LOCUS36750</name>
</gene>
<accession>A0ABN7X0G1</accession>
<comment type="caution">
    <text evidence="2">The sequence shown here is derived from an EMBL/GenBank/DDBJ whole genome shotgun (WGS) entry which is preliminary data.</text>
</comment>
<reference evidence="2 3" key="1">
    <citation type="submission" date="2021-06" db="EMBL/GenBank/DDBJ databases">
        <authorList>
            <person name="Kallberg Y."/>
            <person name="Tangrot J."/>
            <person name="Rosling A."/>
        </authorList>
    </citation>
    <scope>NUCLEOTIDE SEQUENCE [LARGE SCALE GENOMIC DNA]</scope>
    <source>
        <strain evidence="2 3">120-4 pot B 10/14</strain>
    </source>
</reference>
<proteinExistence type="predicted"/>
<dbReference type="Proteomes" id="UP000789901">
    <property type="component" value="Unassembled WGS sequence"/>
</dbReference>
<organism evidence="2 3">
    <name type="scientific">Gigaspora margarita</name>
    <dbReference type="NCBI Taxonomy" id="4874"/>
    <lineage>
        <taxon>Eukaryota</taxon>
        <taxon>Fungi</taxon>
        <taxon>Fungi incertae sedis</taxon>
        <taxon>Mucoromycota</taxon>
        <taxon>Glomeromycotina</taxon>
        <taxon>Glomeromycetes</taxon>
        <taxon>Diversisporales</taxon>
        <taxon>Gigasporaceae</taxon>
        <taxon>Gigaspora</taxon>
    </lineage>
</organism>
<feature type="compositionally biased region" description="Basic and acidic residues" evidence="1">
    <location>
        <begin position="44"/>
        <end position="70"/>
    </location>
</feature>
<dbReference type="EMBL" id="CAJVQB010073710">
    <property type="protein sequence ID" value="CAG8843828.1"/>
    <property type="molecule type" value="Genomic_DNA"/>
</dbReference>
<sequence>MTKLHTKFSTEYNTEIKKQSLILDGTETDDTKKKSKQLQTLLQERETIDKEKQDKDAEIKKTTTERKTTDHFTPSSGKLDNIYKVQVNSSEVETTEEQIINTIAYTVQALKKIDHSDFTAKYNAKESDTTKRNKVKDYLTRIQQQEIIVGSNKDKPTYDFSHNYHKGKFDDNKT</sequence>
<feature type="region of interest" description="Disordered" evidence="1">
    <location>
        <begin position="153"/>
        <end position="174"/>
    </location>
</feature>
<name>A0ABN7X0G1_GIGMA</name>
<protein>
    <submittedName>
        <fullName evidence="2">7853_t:CDS:1</fullName>
    </submittedName>
</protein>
<evidence type="ECO:0000313" key="2">
    <source>
        <dbReference type="EMBL" id="CAG8843828.1"/>
    </source>
</evidence>
<keyword evidence="3" id="KW-1185">Reference proteome</keyword>
<evidence type="ECO:0000256" key="1">
    <source>
        <dbReference type="SAM" id="MobiDB-lite"/>
    </source>
</evidence>
<evidence type="ECO:0000313" key="3">
    <source>
        <dbReference type="Proteomes" id="UP000789901"/>
    </source>
</evidence>
<feature type="region of interest" description="Disordered" evidence="1">
    <location>
        <begin position="44"/>
        <end position="78"/>
    </location>
</feature>